<feature type="compositionally biased region" description="Acidic residues" evidence="13">
    <location>
        <begin position="612"/>
        <end position="629"/>
    </location>
</feature>
<dbReference type="InterPro" id="IPR048993">
    <property type="entry name" value="SSRP1-like_PH1"/>
</dbReference>
<feature type="compositionally biased region" description="Gly residues" evidence="13">
    <location>
        <begin position="774"/>
        <end position="785"/>
    </location>
</feature>
<keyword evidence="9" id="KW-0234">DNA repair</keyword>
<feature type="compositionally biased region" description="Acidic residues" evidence="13">
    <location>
        <begin position="568"/>
        <end position="578"/>
    </location>
</feature>
<dbReference type="GO" id="GO:0042393">
    <property type="term" value="F:histone binding"/>
    <property type="evidence" value="ECO:0007669"/>
    <property type="project" value="TreeGrafter"/>
</dbReference>
<dbReference type="Pfam" id="PF03531">
    <property type="entry name" value="SSrecog"/>
    <property type="match status" value="1"/>
</dbReference>
<dbReference type="FunFam" id="2.30.29.150:FF:000001">
    <property type="entry name" value="Fact complex subunit ssrp1"/>
    <property type="match status" value="1"/>
</dbReference>
<dbReference type="GO" id="GO:0003677">
    <property type="term" value="F:DNA binding"/>
    <property type="evidence" value="ECO:0007669"/>
    <property type="project" value="UniProtKB-UniRule"/>
</dbReference>
<evidence type="ECO:0000313" key="16">
    <source>
        <dbReference type="Proteomes" id="UP000070544"/>
    </source>
</evidence>
<feature type="region of interest" description="Disordered" evidence="13">
    <location>
        <begin position="146"/>
        <end position="238"/>
    </location>
</feature>
<dbReference type="Pfam" id="PF00505">
    <property type="entry name" value="HMG_box"/>
    <property type="match status" value="1"/>
</dbReference>
<dbReference type="InterPro" id="IPR009071">
    <property type="entry name" value="HMG_box_dom"/>
</dbReference>
<evidence type="ECO:0000256" key="4">
    <source>
        <dbReference type="ARBA" id="ARBA00022705"/>
    </source>
</evidence>
<evidence type="ECO:0000256" key="5">
    <source>
        <dbReference type="ARBA" id="ARBA00022763"/>
    </source>
</evidence>
<dbReference type="AlphaFoldDB" id="A0A139AD84"/>
<dbReference type="Proteomes" id="UP000070544">
    <property type="component" value="Unassembled WGS sequence"/>
</dbReference>
<dbReference type="FunFam" id="1.10.30.10:FF:000016">
    <property type="entry name" value="FACT complex subunit SSRP1"/>
    <property type="match status" value="1"/>
</dbReference>
<evidence type="ECO:0000256" key="9">
    <source>
        <dbReference type="ARBA" id="ARBA00023204"/>
    </source>
</evidence>
<feature type="compositionally biased region" description="Acidic residues" evidence="13">
    <location>
        <begin position="590"/>
        <end position="603"/>
    </location>
</feature>
<dbReference type="SUPFAM" id="SSF47095">
    <property type="entry name" value="HMG-box"/>
    <property type="match status" value="1"/>
</dbReference>
<keyword evidence="3" id="KW-0158">Chromosome</keyword>
<dbReference type="PANTHER" id="PTHR45849:SF1">
    <property type="entry name" value="FACT COMPLEX SUBUNIT SSRP1"/>
    <property type="match status" value="1"/>
</dbReference>
<dbReference type="CDD" id="cd01390">
    <property type="entry name" value="HMG-box_NHP6-like"/>
    <property type="match status" value="1"/>
</dbReference>
<dbReference type="GO" id="GO:0006260">
    <property type="term" value="P:DNA replication"/>
    <property type="evidence" value="ECO:0007669"/>
    <property type="project" value="UniProtKB-KW"/>
</dbReference>
<feature type="compositionally biased region" description="Acidic residues" evidence="13">
    <location>
        <begin position="227"/>
        <end position="238"/>
    </location>
</feature>
<dbReference type="STRING" id="1344416.A0A139AD84"/>
<gene>
    <name evidence="15" type="ORF">M427DRAFT_112428</name>
</gene>
<evidence type="ECO:0000256" key="8">
    <source>
        <dbReference type="ARBA" id="ARBA00023163"/>
    </source>
</evidence>
<feature type="compositionally biased region" description="Low complexity" evidence="13">
    <location>
        <begin position="759"/>
        <end position="773"/>
    </location>
</feature>
<keyword evidence="8" id="KW-0804">Transcription</keyword>
<keyword evidence="5" id="KW-0227">DNA damage</keyword>
<dbReference type="OMA" id="AISVQID"/>
<feature type="region of interest" description="Disordered" evidence="13">
    <location>
        <begin position="414"/>
        <end position="435"/>
    </location>
</feature>
<keyword evidence="7 12" id="KW-0238">DNA-binding</keyword>
<dbReference type="GO" id="GO:0006281">
    <property type="term" value="P:DNA repair"/>
    <property type="evidence" value="ECO:0007669"/>
    <property type="project" value="UniProtKB-KW"/>
</dbReference>
<keyword evidence="16" id="KW-1185">Reference proteome</keyword>
<dbReference type="InterPro" id="IPR050454">
    <property type="entry name" value="RTT106/SSRP1_HistChap/FACT"/>
</dbReference>
<evidence type="ECO:0000313" key="15">
    <source>
        <dbReference type="EMBL" id="KXS14730.1"/>
    </source>
</evidence>
<keyword evidence="4" id="KW-0235">DNA replication</keyword>
<dbReference type="InterPro" id="IPR036910">
    <property type="entry name" value="HMG_box_dom_sf"/>
</dbReference>
<dbReference type="EMBL" id="KQ965767">
    <property type="protein sequence ID" value="KXS14730.1"/>
    <property type="molecule type" value="Genomic_DNA"/>
</dbReference>
<accession>A0A139AD84</accession>
<dbReference type="CDD" id="cd13230">
    <property type="entry name" value="PH1_SSRP1-like"/>
    <property type="match status" value="1"/>
</dbReference>
<dbReference type="InterPro" id="IPR035417">
    <property type="entry name" value="SSRP1/POB3_N"/>
</dbReference>
<evidence type="ECO:0000256" key="1">
    <source>
        <dbReference type="ARBA" id="ARBA00004286"/>
    </source>
</evidence>
<dbReference type="Gene3D" id="2.30.29.150">
    <property type="match status" value="1"/>
</dbReference>
<dbReference type="GO" id="GO:0031491">
    <property type="term" value="F:nucleosome binding"/>
    <property type="evidence" value="ECO:0007669"/>
    <property type="project" value="TreeGrafter"/>
</dbReference>
<feature type="DNA-binding region" description="HMG box" evidence="12">
    <location>
        <begin position="686"/>
        <end position="754"/>
    </location>
</feature>
<evidence type="ECO:0000256" key="12">
    <source>
        <dbReference type="PROSITE-ProRule" id="PRU00267"/>
    </source>
</evidence>
<evidence type="ECO:0000256" key="3">
    <source>
        <dbReference type="ARBA" id="ARBA00022454"/>
    </source>
</evidence>
<protein>
    <submittedName>
        <fullName evidence="15">SSrecog-domain-containing protein</fullName>
    </submittedName>
</protein>
<organism evidence="15 16">
    <name type="scientific">Gonapodya prolifera (strain JEL478)</name>
    <name type="common">Monoblepharis prolifera</name>
    <dbReference type="NCBI Taxonomy" id="1344416"/>
    <lineage>
        <taxon>Eukaryota</taxon>
        <taxon>Fungi</taxon>
        <taxon>Fungi incertae sedis</taxon>
        <taxon>Chytridiomycota</taxon>
        <taxon>Chytridiomycota incertae sedis</taxon>
        <taxon>Monoblepharidomycetes</taxon>
        <taxon>Monoblepharidales</taxon>
        <taxon>Gonapodyaceae</taxon>
        <taxon>Gonapodya</taxon>
    </lineage>
</organism>
<evidence type="ECO:0000256" key="10">
    <source>
        <dbReference type="ARBA" id="ARBA00023242"/>
    </source>
</evidence>
<evidence type="ECO:0000256" key="11">
    <source>
        <dbReference type="ARBA" id="ARBA00043963"/>
    </source>
</evidence>
<feature type="region of interest" description="Disordered" evidence="13">
    <location>
        <begin position="563"/>
        <end position="714"/>
    </location>
</feature>
<dbReference type="Pfam" id="PF08512">
    <property type="entry name" value="Rttp106-like_middle"/>
    <property type="match status" value="1"/>
</dbReference>
<dbReference type="SUPFAM" id="SSF50729">
    <property type="entry name" value="PH domain-like"/>
    <property type="match status" value="1"/>
</dbReference>
<comment type="similarity">
    <text evidence="11">Belongs to the NHP6 family.</text>
</comment>
<dbReference type="PRINTS" id="PR00887">
    <property type="entry name" value="SSRCOGNITION"/>
</dbReference>
<keyword evidence="10 12" id="KW-0539">Nucleus</keyword>
<dbReference type="InterPro" id="IPR000969">
    <property type="entry name" value="SSRP1/POB3"/>
</dbReference>
<dbReference type="InterPro" id="IPR024954">
    <property type="entry name" value="SSRP1_DD"/>
</dbReference>
<reference evidence="15 16" key="1">
    <citation type="journal article" date="2015" name="Genome Biol. Evol.">
        <title>Phylogenomic analyses indicate that early fungi evolved digesting cell walls of algal ancestors of land plants.</title>
        <authorList>
            <person name="Chang Y."/>
            <person name="Wang S."/>
            <person name="Sekimoto S."/>
            <person name="Aerts A.L."/>
            <person name="Choi C."/>
            <person name="Clum A."/>
            <person name="LaButti K.M."/>
            <person name="Lindquist E.A."/>
            <person name="Yee Ngan C."/>
            <person name="Ohm R.A."/>
            <person name="Salamov A.A."/>
            <person name="Grigoriev I.V."/>
            <person name="Spatafora J.W."/>
            <person name="Berbee M.L."/>
        </authorList>
    </citation>
    <scope>NUCLEOTIDE SEQUENCE [LARGE SCALE GENOMIC DNA]</scope>
    <source>
        <strain evidence="15 16">JEL478</strain>
    </source>
</reference>
<dbReference type="SMART" id="SM00398">
    <property type="entry name" value="HMG"/>
    <property type="match status" value="1"/>
</dbReference>
<proteinExistence type="inferred from homology"/>
<dbReference type="SMART" id="SM01287">
    <property type="entry name" value="Rtt106"/>
    <property type="match status" value="1"/>
</dbReference>
<feature type="compositionally biased region" description="Low complexity" evidence="13">
    <location>
        <begin position="786"/>
        <end position="798"/>
    </location>
</feature>
<dbReference type="PROSITE" id="PS50118">
    <property type="entry name" value="HMG_BOX_2"/>
    <property type="match status" value="1"/>
</dbReference>
<dbReference type="InterPro" id="IPR038167">
    <property type="entry name" value="SSRP1_sf"/>
</dbReference>
<evidence type="ECO:0000256" key="6">
    <source>
        <dbReference type="ARBA" id="ARBA00023015"/>
    </source>
</evidence>
<dbReference type="Gene3D" id="1.10.30.10">
    <property type="entry name" value="High mobility group box domain"/>
    <property type="match status" value="1"/>
</dbReference>
<evidence type="ECO:0000256" key="13">
    <source>
        <dbReference type="SAM" id="MobiDB-lite"/>
    </source>
</evidence>
<dbReference type="PANTHER" id="PTHR45849">
    <property type="entry name" value="FACT COMPLEX SUBUNIT SSRP1"/>
    <property type="match status" value="1"/>
</dbReference>
<feature type="compositionally biased region" description="Basic and acidic residues" evidence="13">
    <location>
        <begin position="698"/>
        <end position="709"/>
    </location>
</feature>
<feature type="region of interest" description="Disordered" evidence="13">
    <location>
        <begin position="751"/>
        <end position="805"/>
    </location>
</feature>
<feature type="compositionally biased region" description="Basic and acidic residues" evidence="13">
    <location>
        <begin position="635"/>
        <end position="674"/>
    </location>
</feature>
<feature type="compositionally biased region" description="Acidic residues" evidence="13">
    <location>
        <begin position="190"/>
        <end position="207"/>
    </location>
</feature>
<dbReference type="GO" id="GO:0035101">
    <property type="term" value="C:FACT complex"/>
    <property type="evidence" value="ECO:0007669"/>
    <property type="project" value="TreeGrafter"/>
</dbReference>
<dbReference type="OrthoDB" id="498543at2759"/>
<dbReference type="Pfam" id="PF17292">
    <property type="entry name" value="POB3_N"/>
    <property type="match status" value="1"/>
</dbReference>
<evidence type="ECO:0000259" key="14">
    <source>
        <dbReference type="PROSITE" id="PS50118"/>
    </source>
</evidence>
<evidence type="ECO:0000256" key="7">
    <source>
        <dbReference type="ARBA" id="ARBA00023125"/>
    </source>
</evidence>
<dbReference type="Pfam" id="PF21103">
    <property type="entry name" value="PH1_SSRP1-like"/>
    <property type="match status" value="1"/>
</dbReference>
<dbReference type="InterPro" id="IPR011993">
    <property type="entry name" value="PH-like_dom_sf"/>
</dbReference>
<dbReference type="Gene3D" id="2.30.29.30">
    <property type="entry name" value="Pleckstrin-homology domain (PH domain)/Phosphotyrosine-binding domain (PTB)"/>
    <property type="match status" value="2"/>
</dbReference>
<feature type="domain" description="HMG box" evidence="14">
    <location>
        <begin position="686"/>
        <end position="754"/>
    </location>
</feature>
<sequence length="805" mass="87503">MELSYNDVALWTPKTPQNGVGQLKLIEAGIGFKNPDVGQPLTLKSDNVRAMTWLRGARGWSLKIALRSGTAFLFEGLPRTAESDLEKLSRAYGATFDVREYSLKGWNWGRHAFNGDTLTFNVGARAAFEIPLSQVSNTTHPTRNEVVLEFAPPEDGPGAGPDRKRRRRDDELVEMRFYIPSKTSNRSDADADSDADDQVDADGEDAAVGENGEKKVKVKAPKPITPGDEDDEALTDSDTENPAEVFFESVKEHADLGGAAGEAVLEFAGVNGQGLLCLSPRGRFTLSLHPTFFRLRGRTHDYRVDYTRVQHLFLLPKPDDGSYFFVVHVHPPLRQGNTPYRFLVFQFGEAEEVEVEMRDVEGGGVGDIPPPTSRLRPSYDGETFKIVSEVLSVVTRKKVITDAHTAAERLNVRKREEDGNGDKMELDGEGDGEGKEGRYVYGGEVEVSSFETKRGKPGLKCNLKANEAYLYPLYPAGRCFFSVFKPSVHIAFADVEQITFQRVSSGGGSGGKMFDVVIELKKGGSTTYGQIQREDYEPLATFARSRGIRVKAEKVSDYANYADAGADVSDDGDDEDDQVPTGRALLGDIGGEDEDSSEDEDFDPDAKPAGSDAEEGSGSESDSEDEDGSDASGSEEERPAKPPKEKSSKPKESKPKEKKDKGEKSKGGEKGKEGKKPRKKKDPNEPKKPLAAFMIFSNDKREQVKKDNPEAGFGEIGRLLGNLWKEMTIEDKKPYNDRAGEAKARYLKEKAAYDAKQRASASASASAGSSSKEGGSGGGGGGGPGKKSALSAEVVDSGSSDDEDM</sequence>
<name>A0A139AD84_GONPJ</name>
<comment type="subcellular location">
    <subcellularLocation>
        <location evidence="1">Chromosome</location>
    </subcellularLocation>
</comment>
<comment type="similarity">
    <text evidence="2">Belongs to the SSRP1 family.</text>
</comment>
<dbReference type="Gene3D" id="2.30.29.220">
    <property type="entry name" value="Structure-specific recognition protein (SSRP1)"/>
    <property type="match status" value="1"/>
</dbReference>
<evidence type="ECO:0000256" key="2">
    <source>
        <dbReference type="ARBA" id="ARBA00010060"/>
    </source>
</evidence>
<dbReference type="InterPro" id="IPR013719">
    <property type="entry name" value="RTT106/SPT16-like_middle_dom"/>
</dbReference>
<keyword evidence="6" id="KW-0805">Transcription regulation</keyword>